<feature type="non-terminal residue" evidence="4">
    <location>
        <position position="1"/>
    </location>
</feature>
<dbReference type="RefSeq" id="WP_377788722.1">
    <property type="nucleotide sequence ID" value="NZ_JBHLYQ010000032.1"/>
</dbReference>
<reference evidence="4 5" key="1">
    <citation type="submission" date="2024-09" db="EMBL/GenBank/DDBJ databases">
        <authorList>
            <person name="Sun Q."/>
            <person name="Mori K."/>
        </authorList>
    </citation>
    <scope>NUCLEOTIDE SEQUENCE [LARGE SCALE GENOMIC DNA]</scope>
    <source>
        <strain evidence="4 5">JCM 15389</strain>
    </source>
</reference>
<dbReference type="InterPro" id="IPR025194">
    <property type="entry name" value="RodZ-like_C"/>
</dbReference>
<sequence length="187" mass="18963">PAPGTAAPSGAGVSGSPSASRRRLLPGVVVGVAVCVLGLSVATVVLALQRPRTAEVASAPRPATRRGPKDGTTRSGSDQPQVGDQTGPLQPVTASAEAATVLVPRASYRVQVSVSGICWIEGLETTSGTDVWSGILHAGQQHTFDFQGPVLLRMGAADASVTVDGQPLALPAGHHAPYEVTFEPSSD</sequence>
<feature type="domain" description="Cytoskeleton protein RodZ-like C-terminal" evidence="3">
    <location>
        <begin position="112"/>
        <end position="172"/>
    </location>
</feature>
<proteinExistence type="predicted"/>
<comment type="caution">
    <text evidence="4">The sequence shown here is derived from an EMBL/GenBank/DDBJ whole genome shotgun (WGS) entry which is preliminary data.</text>
</comment>
<keyword evidence="2" id="KW-0472">Membrane</keyword>
<evidence type="ECO:0000259" key="3">
    <source>
        <dbReference type="Pfam" id="PF13464"/>
    </source>
</evidence>
<evidence type="ECO:0000256" key="1">
    <source>
        <dbReference type="SAM" id="MobiDB-lite"/>
    </source>
</evidence>
<feature type="region of interest" description="Disordered" evidence="1">
    <location>
        <begin position="52"/>
        <end position="90"/>
    </location>
</feature>
<gene>
    <name evidence="4" type="ORF">ACFFRE_04835</name>
</gene>
<evidence type="ECO:0000313" key="4">
    <source>
        <dbReference type="EMBL" id="MFC0081474.1"/>
    </source>
</evidence>
<dbReference type="EMBL" id="JBHLYQ010000032">
    <property type="protein sequence ID" value="MFC0081474.1"/>
    <property type="molecule type" value="Genomic_DNA"/>
</dbReference>
<keyword evidence="5" id="KW-1185">Reference proteome</keyword>
<keyword evidence="2" id="KW-0812">Transmembrane</keyword>
<name>A0ABV6C1A0_9ACTN</name>
<feature type="region of interest" description="Disordered" evidence="1">
    <location>
        <begin position="1"/>
        <end position="20"/>
    </location>
</feature>
<organism evidence="4 5">
    <name type="scientific">Aciditerrimonas ferrireducens</name>
    <dbReference type="NCBI Taxonomy" id="667306"/>
    <lineage>
        <taxon>Bacteria</taxon>
        <taxon>Bacillati</taxon>
        <taxon>Actinomycetota</taxon>
        <taxon>Acidimicrobiia</taxon>
        <taxon>Acidimicrobiales</taxon>
        <taxon>Acidimicrobiaceae</taxon>
        <taxon>Aciditerrimonas</taxon>
    </lineage>
</organism>
<evidence type="ECO:0000313" key="5">
    <source>
        <dbReference type="Proteomes" id="UP001589788"/>
    </source>
</evidence>
<keyword evidence="2" id="KW-1133">Transmembrane helix</keyword>
<evidence type="ECO:0000256" key="2">
    <source>
        <dbReference type="SAM" id="Phobius"/>
    </source>
</evidence>
<accession>A0ABV6C1A0</accession>
<protein>
    <submittedName>
        <fullName evidence="4">DUF4115 domain-containing protein</fullName>
    </submittedName>
</protein>
<feature type="transmembrane region" description="Helical" evidence="2">
    <location>
        <begin position="24"/>
        <end position="48"/>
    </location>
</feature>
<dbReference type="Proteomes" id="UP001589788">
    <property type="component" value="Unassembled WGS sequence"/>
</dbReference>
<feature type="compositionally biased region" description="Polar residues" evidence="1">
    <location>
        <begin position="73"/>
        <end position="88"/>
    </location>
</feature>
<dbReference type="Pfam" id="PF13464">
    <property type="entry name" value="RodZ_C"/>
    <property type="match status" value="1"/>
</dbReference>